<dbReference type="KEGG" id="nzs:SLY_0910"/>
<accession>R4RN83</accession>
<keyword evidence="2" id="KW-1185">Reference proteome</keyword>
<dbReference type="Proteomes" id="UP000013941">
    <property type="component" value="Chromosome"/>
</dbReference>
<sequence>MQKHELLKKLINLTFGKTEKKINTICFDLKKMNISKFFRPFN</sequence>
<organism evidence="1 2">
    <name type="scientific">Strawberry lethal yellows phytoplasma (CPA) str. NZSb11</name>
    <dbReference type="NCBI Taxonomy" id="980422"/>
    <lineage>
        <taxon>Bacteria</taxon>
        <taxon>Bacillati</taxon>
        <taxon>Mycoplasmatota</taxon>
        <taxon>Mollicutes</taxon>
        <taxon>Acholeplasmatales</taxon>
        <taxon>Acholeplasmataceae</taxon>
        <taxon>Candidatus Phytoplasma</taxon>
        <taxon>16SrXII (Stolbur group)</taxon>
    </lineage>
</organism>
<evidence type="ECO:0000313" key="2">
    <source>
        <dbReference type="Proteomes" id="UP000013941"/>
    </source>
</evidence>
<gene>
    <name evidence="1" type="ORF">SLY_0910</name>
</gene>
<dbReference type="AlphaFoldDB" id="R4RN83"/>
<evidence type="ECO:0000313" key="1">
    <source>
        <dbReference type="EMBL" id="AGL90825.1"/>
    </source>
</evidence>
<proteinExistence type="predicted"/>
<reference evidence="1 2" key="1">
    <citation type="journal article" date="2013" name="BMC Genomics">
        <title>Comparison of the complete genome sequence of two closely related isolates of 'Candidatus Phytoplasma australiense' reveals genome plasticity.</title>
        <authorList>
            <person name="Andersen M.T."/>
            <person name="Liefting L.W."/>
            <person name="Havukkala I."/>
            <person name="Beever R.E."/>
        </authorList>
    </citation>
    <scope>NUCLEOTIDE SEQUENCE [LARGE SCALE GENOMIC DNA]</scope>
    <source>
        <strain evidence="1 2">NZSb11</strain>
    </source>
</reference>
<dbReference type="EMBL" id="CP002548">
    <property type="protein sequence ID" value="AGL90825.1"/>
    <property type="molecule type" value="Genomic_DNA"/>
</dbReference>
<name>R4RN83_PHYAS</name>
<dbReference type="HOGENOM" id="CLU_3258506_0_0_14"/>
<protein>
    <submittedName>
        <fullName evidence="1">Uncharacterized protein</fullName>
    </submittedName>
</protein>